<proteinExistence type="predicted"/>
<dbReference type="AlphaFoldDB" id="A0A243ANF6"/>
<dbReference type="EMBL" id="NFDG01000038">
    <property type="protein sequence ID" value="OTY26738.1"/>
    <property type="molecule type" value="Genomic_DNA"/>
</dbReference>
<evidence type="ECO:0008006" key="3">
    <source>
        <dbReference type="Google" id="ProtNLM"/>
    </source>
</evidence>
<evidence type="ECO:0000313" key="2">
    <source>
        <dbReference type="Proteomes" id="UP000194860"/>
    </source>
</evidence>
<reference evidence="1 2" key="1">
    <citation type="submission" date="2016-10" db="EMBL/GenBank/DDBJ databases">
        <title>Comparative genomics of Bacillus thuringiensis reveals a path to pathogens against multiple invertebrate hosts.</title>
        <authorList>
            <person name="Zheng J."/>
            <person name="Gao Q."/>
            <person name="Liu H."/>
            <person name="Peng D."/>
            <person name="Ruan L."/>
            <person name="Sun M."/>
        </authorList>
    </citation>
    <scope>NUCLEOTIDE SEQUENCE [LARGE SCALE GENOMIC DNA]</scope>
    <source>
        <strain evidence="1">BGSC 4BM1</strain>
    </source>
</reference>
<accession>A0A243ANF6</accession>
<organism evidence="1 2">
    <name type="scientific">Bacillus thuringiensis serovar navarrensis</name>
    <dbReference type="NCBI Taxonomy" id="339658"/>
    <lineage>
        <taxon>Bacteria</taxon>
        <taxon>Bacillati</taxon>
        <taxon>Bacillota</taxon>
        <taxon>Bacilli</taxon>
        <taxon>Bacillales</taxon>
        <taxon>Bacillaceae</taxon>
        <taxon>Bacillus</taxon>
        <taxon>Bacillus cereus group</taxon>
    </lineage>
</organism>
<name>A0A243ANF6_BACTU</name>
<gene>
    <name evidence="1" type="ORF">BK732_05195</name>
</gene>
<comment type="caution">
    <text evidence="1">The sequence shown here is derived from an EMBL/GenBank/DDBJ whole genome shotgun (WGS) entry which is preliminary data.</text>
</comment>
<dbReference type="Proteomes" id="UP000194860">
    <property type="component" value="Unassembled WGS sequence"/>
</dbReference>
<protein>
    <recommendedName>
        <fullName evidence="3">Butirosin biosynthesis protein H N-terminal domain-containing protein</fullName>
    </recommendedName>
</protein>
<evidence type="ECO:0000313" key="1">
    <source>
        <dbReference type="EMBL" id="OTY26738.1"/>
    </source>
</evidence>
<sequence length="341" mass="40132">MLNERYSYLRRGVNCYWNSMSLLLEQFGLEPLILKHLNFGYVYSNPSLDITFELEAEQPNTLGWLQNYIGTSKSKVAPHKLREFLHNNTESFLLCVDVKVLSTMYPTFPPVHDYHYLNIVGVENENVHVKDQYFGYHGPIPIDLINNSIQSKKIKQAGEVIKLNIETARINNFNDEMIKCLKYEFLLKLSQYLQGHFQFDGVSYYTGTTAISKLYMEIDQVFSNAMSRQESIQDNWNFLIRRFNTCFLYSREGMLYYLNKYHHIVSLDMEKLINYLGYSLSITRKISFIIMQANLKNKDPQQIIPTLQLKLEELMSVEKDIHKEIDTVYQKLNIMERSITD</sequence>